<dbReference type="Gene3D" id="3.40.50.300">
    <property type="entry name" value="P-loop containing nucleotide triphosphate hydrolases"/>
    <property type="match status" value="1"/>
</dbReference>
<dbReference type="InterPro" id="IPR027417">
    <property type="entry name" value="P-loop_NTPase"/>
</dbReference>
<dbReference type="PANTHER" id="PTHR10285">
    <property type="entry name" value="URIDINE KINASE"/>
    <property type="match status" value="1"/>
</dbReference>
<reference evidence="1 2" key="1">
    <citation type="submission" date="2017-04" db="EMBL/GenBank/DDBJ databases">
        <title>Genome Sequence of the Model Brown-Rot Fungus Postia placenta SB12.</title>
        <authorList>
            <consortium name="DOE Joint Genome Institute"/>
            <person name="Gaskell J."/>
            <person name="Kersten P."/>
            <person name="Larrondo L.F."/>
            <person name="Canessa P."/>
            <person name="Martinez D."/>
            <person name="Hibbett D."/>
            <person name="Schmoll M."/>
            <person name="Kubicek C.P."/>
            <person name="Martinez A.T."/>
            <person name="Yadav J."/>
            <person name="Master E."/>
            <person name="Magnuson J.K."/>
            <person name="James T."/>
            <person name="Yaver D."/>
            <person name="Berka R."/>
            <person name="Labutti K."/>
            <person name="Lipzen A."/>
            <person name="Aerts A."/>
            <person name="Barry K."/>
            <person name="Henrissat B."/>
            <person name="Blanchette R."/>
            <person name="Grigoriev I."/>
            <person name="Cullen D."/>
        </authorList>
    </citation>
    <scope>NUCLEOTIDE SEQUENCE [LARGE SCALE GENOMIC DNA]</scope>
    <source>
        <strain evidence="1 2">MAD-698-R-SB12</strain>
    </source>
</reference>
<sequence length="304" mass="33645">MRAHVLAHLADHRARVSPGSTSPPLMVGFQGPQGSGKTFLSSLLAETLRAPPHSLSVAVLSIDDLYLPHDGLVALAHAYPHNGLLKGRGQPGTHDLPLGLAVLNNLREINDGAARAVQLPRFEKSLHGGEGDRVEGGPVVRPPLDVVILEGWCVGFYPIADGELERRWGRPVPGLGADFLERRGFRKDDVREVNGLLRAYLPWWDCLQVFVQIKPEDAHPYTHIYKWRRQQEHHMKAQNGGKGMTDAQVEAFVDRYIPGYVFFGDGVTEGGVDSGGEMRRPPWLQRGQRIEIDENREVVGVSTF</sequence>
<accession>A0A1X6MZ56</accession>
<dbReference type="STRING" id="670580.A0A1X6MZ56"/>
<proteinExistence type="predicted"/>
<dbReference type="EMBL" id="KZ110598">
    <property type="protein sequence ID" value="OSX61522.1"/>
    <property type="molecule type" value="Genomic_DNA"/>
</dbReference>
<evidence type="ECO:0000313" key="1">
    <source>
        <dbReference type="EMBL" id="OSX61522.1"/>
    </source>
</evidence>
<dbReference type="SUPFAM" id="SSF52540">
    <property type="entry name" value="P-loop containing nucleoside triphosphate hydrolases"/>
    <property type="match status" value="1"/>
</dbReference>
<dbReference type="Proteomes" id="UP000194127">
    <property type="component" value="Unassembled WGS sequence"/>
</dbReference>
<gene>
    <name evidence="1" type="ORF">POSPLADRAFT_1066205</name>
</gene>
<organism evidence="1 2">
    <name type="scientific">Postia placenta MAD-698-R-SB12</name>
    <dbReference type="NCBI Taxonomy" id="670580"/>
    <lineage>
        <taxon>Eukaryota</taxon>
        <taxon>Fungi</taxon>
        <taxon>Dikarya</taxon>
        <taxon>Basidiomycota</taxon>
        <taxon>Agaricomycotina</taxon>
        <taxon>Agaricomycetes</taxon>
        <taxon>Polyporales</taxon>
        <taxon>Adustoporiaceae</taxon>
        <taxon>Rhodonia</taxon>
    </lineage>
</organism>
<dbReference type="OrthoDB" id="347435at2759"/>
<dbReference type="AlphaFoldDB" id="A0A1X6MZ56"/>
<keyword evidence="2" id="KW-1185">Reference proteome</keyword>
<evidence type="ECO:0000313" key="2">
    <source>
        <dbReference type="Proteomes" id="UP000194127"/>
    </source>
</evidence>
<evidence type="ECO:0008006" key="3">
    <source>
        <dbReference type="Google" id="ProtNLM"/>
    </source>
</evidence>
<name>A0A1X6MZ56_9APHY</name>
<dbReference type="RefSeq" id="XP_024338316.1">
    <property type="nucleotide sequence ID" value="XM_024482049.1"/>
</dbReference>
<protein>
    <recommendedName>
        <fullName evidence="3">P-loop containing nucleoside triphosphate hydrolase protein</fullName>
    </recommendedName>
</protein>
<dbReference type="GeneID" id="36326999"/>